<feature type="domain" description="Transposase IS4-like" evidence="2">
    <location>
        <begin position="99"/>
        <end position="336"/>
    </location>
</feature>
<dbReference type="NCBIfam" id="NF033564">
    <property type="entry name" value="transpos_ISAs1"/>
    <property type="match status" value="1"/>
</dbReference>
<accession>A0A735S1Y8</accession>
<dbReference type="GO" id="GO:0006313">
    <property type="term" value="P:DNA transposition"/>
    <property type="evidence" value="ECO:0007669"/>
    <property type="project" value="InterPro"/>
</dbReference>
<dbReference type="PANTHER" id="PTHR30298">
    <property type="entry name" value="H REPEAT-ASSOCIATED PREDICTED TRANSPOSASE"/>
    <property type="match status" value="1"/>
</dbReference>
<dbReference type="Pfam" id="PF01609">
    <property type="entry name" value="DDE_Tnp_1"/>
    <property type="match status" value="1"/>
</dbReference>
<dbReference type="Pfam" id="PF13808">
    <property type="entry name" value="DDE_Tnp_1_assoc"/>
    <property type="match status" value="1"/>
</dbReference>
<feature type="domain" description="H repeat-associated protein N-terminal" evidence="3">
    <location>
        <begin position="5"/>
        <end position="91"/>
    </location>
</feature>
<dbReference type="EMBL" id="DAASVB010000014">
    <property type="protein sequence ID" value="HAE7146249.1"/>
    <property type="molecule type" value="Genomic_DNA"/>
</dbReference>
<dbReference type="InterPro" id="IPR051698">
    <property type="entry name" value="Transposase_11-like"/>
</dbReference>
<proteinExistence type="inferred from homology"/>
<organism evidence="4">
    <name type="scientific">Salmonella newport</name>
    <dbReference type="NCBI Taxonomy" id="108619"/>
    <lineage>
        <taxon>Bacteria</taxon>
        <taxon>Pseudomonadati</taxon>
        <taxon>Pseudomonadota</taxon>
        <taxon>Gammaproteobacteria</taxon>
        <taxon>Enterobacterales</taxon>
        <taxon>Enterobacteriaceae</taxon>
        <taxon>Salmonella</taxon>
    </lineage>
</organism>
<evidence type="ECO:0000313" key="4">
    <source>
        <dbReference type="EMBL" id="HAE7146249.1"/>
    </source>
</evidence>
<comment type="caution">
    <text evidence="4">The sequence shown here is derived from an EMBL/GenBank/DDBJ whole genome shotgun (WGS) entry which is preliminary data.</text>
</comment>
<dbReference type="PANTHER" id="PTHR30298:SF0">
    <property type="entry name" value="PROTEIN YBFL-RELATED"/>
    <property type="match status" value="1"/>
</dbReference>
<reference evidence="4" key="1">
    <citation type="journal article" date="2018" name="Genome Biol.">
        <title>SKESA: strategic k-mer extension for scrupulous assemblies.</title>
        <authorList>
            <person name="Souvorov A."/>
            <person name="Agarwala R."/>
            <person name="Lipman D.J."/>
        </authorList>
    </citation>
    <scope>NUCLEOTIDE SEQUENCE</scope>
    <source>
        <strain evidence="4">NCTR-SF90</strain>
    </source>
</reference>
<dbReference type="InterPro" id="IPR002559">
    <property type="entry name" value="Transposase_11"/>
</dbReference>
<dbReference type="InterPro" id="IPR032806">
    <property type="entry name" value="YbfD_N"/>
</dbReference>
<protein>
    <submittedName>
        <fullName evidence="4">ISAs1 family transposase</fullName>
    </submittedName>
</protein>
<evidence type="ECO:0000259" key="3">
    <source>
        <dbReference type="Pfam" id="PF13808"/>
    </source>
</evidence>
<sequence>MDFFAHLSLIEDPRSSVNRQHDLVDIMFLVMAAVVSGCEGWQEIEDFGTNKLDWLRKYRPFAGAIPTRHSIARIIRGIAIEPLVHALFTWVNARRQAAGQSIIAIDGKTIRGAVNQHGSDNCLHLVTAFDTGEGLVLCQKATQHKGGEIETVRQLIDCLDIKDAIVTMDALHCQKETLQRLTARGADFVVQVKENQPGLLAAIRSQFQPWWEHDGEGLAQHCTQEQGHGRQEERTVFQLTAELPAEQKLAWPGITSLIAVERSRGQKGKVTLDTQYYVSSLAIEPEQAAKAVRQHWHIENKQHWVLDVTYREDLSRIGDREAAEVFALFRRIALNMAQHHPKSISKRRKIKCACWSDDFRMEMFFGVTTDANCSQKV</sequence>
<dbReference type="InterPro" id="IPR047647">
    <property type="entry name" value="ISAs1_transpos"/>
</dbReference>
<dbReference type="AlphaFoldDB" id="A0A735S1Y8"/>
<name>A0A735S1Y8_SALNE</name>
<evidence type="ECO:0000259" key="2">
    <source>
        <dbReference type="Pfam" id="PF01609"/>
    </source>
</evidence>
<reference evidence="4" key="2">
    <citation type="submission" date="2018-07" db="EMBL/GenBank/DDBJ databases">
        <authorList>
            <consortium name="NCBI Pathogen Detection Project"/>
        </authorList>
    </citation>
    <scope>NUCLEOTIDE SEQUENCE</scope>
    <source>
        <strain evidence="4">NCTR-SF90</strain>
    </source>
</reference>
<dbReference type="GO" id="GO:0003677">
    <property type="term" value="F:DNA binding"/>
    <property type="evidence" value="ECO:0007669"/>
    <property type="project" value="InterPro"/>
</dbReference>
<dbReference type="GO" id="GO:0004803">
    <property type="term" value="F:transposase activity"/>
    <property type="evidence" value="ECO:0007669"/>
    <property type="project" value="InterPro"/>
</dbReference>
<evidence type="ECO:0000256" key="1">
    <source>
        <dbReference type="ARBA" id="ARBA00010075"/>
    </source>
</evidence>
<gene>
    <name evidence="4" type="ORF">GND63_002919</name>
</gene>
<comment type="similarity">
    <text evidence="1">Belongs to the transposase 11 family.</text>
</comment>